<dbReference type="Gene3D" id="2.30.38.10">
    <property type="entry name" value="Luciferase, Domain 3"/>
    <property type="match status" value="3"/>
</dbReference>
<keyword evidence="5" id="KW-0045">Antibiotic biosynthesis</keyword>
<dbReference type="CDD" id="cd19540">
    <property type="entry name" value="LCL_NRPS-like"/>
    <property type="match status" value="1"/>
</dbReference>
<dbReference type="CDD" id="cd02440">
    <property type="entry name" value="AdoMet_MTases"/>
    <property type="match status" value="1"/>
</dbReference>
<dbReference type="InterPro" id="IPR010071">
    <property type="entry name" value="AA_adenyl_dom"/>
</dbReference>
<dbReference type="SMART" id="SM00823">
    <property type="entry name" value="PKS_PP"/>
    <property type="match status" value="4"/>
</dbReference>
<dbReference type="PANTHER" id="PTHR45527:SF1">
    <property type="entry name" value="FATTY ACID SYNTHASE"/>
    <property type="match status" value="1"/>
</dbReference>
<dbReference type="CDD" id="cd05930">
    <property type="entry name" value="A_NRPS"/>
    <property type="match status" value="1"/>
</dbReference>
<evidence type="ECO:0000256" key="3">
    <source>
        <dbReference type="ARBA" id="ARBA00022553"/>
    </source>
</evidence>
<dbReference type="Gene3D" id="3.30.559.10">
    <property type="entry name" value="Chloramphenicol acetyltransferase-like domain"/>
    <property type="match status" value="6"/>
</dbReference>
<dbReference type="PROSITE" id="PS00012">
    <property type="entry name" value="PHOSPHOPANTETHEINE"/>
    <property type="match status" value="3"/>
</dbReference>
<dbReference type="Pfam" id="PF13193">
    <property type="entry name" value="AMP-binding_C"/>
    <property type="match status" value="4"/>
</dbReference>
<dbReference type="InterPro" id="IPR025110">
    <property type="entry name" value="AMP-bd_C"/>
</dbReference>
<proteinExistence type="predicted"/>
<dbReference type="PROSITE" id="PS50075">
    <property type="entry name" value="CARRIER"/>
    <property type="match status" value="4"/>
</dbReference>
<dbReference type="NCBIfam" id="TIGR01720">
    <property type="entry name" value="NRPS-para261"/>
    <property type="match status" value="1"/>
</dbReference>
<dbReference type="CDD" id="cd19543">
    <property type="entry name" value="DCL_NRPS"/>
    <property type="match status" value="2"/>
</dbReference>
<feature type="domain" description="Carrier" evidence="7">
    <location>
        <begin position="3940"/>
        <end position="4015"/>
    </location>
</feature>
<accession>A0ABS1VFT0</accession>
<dbReference type="InterPro" id="IPR042099">
    <property type="entry name" value="ANL_N_sf"/>
</dbReference>
<dbReference type="SUPFAM" id="SSF52777">
    <property type="entry name" value="CoA-dependent acyltransferases"/>
    <property type="match status" value="12"/>
</dbReference>
<feature type="domain" description="Carrier" evidence="7">
    <location>
        <begin position="4975"/>
        <end position="5050"/>
    </location>
</feature>
<dbReference type="Gene3D" id="3.40.50.12780">
    <property type="entry name" value="N-terminal domain of ligase-like"/>
    <property type="match status" value="1"/>
</dbReference>
<gene>
    <name evidence="8" type="ORF">JKJ07_01785</name>
</gene>
<keyword evidence="4" id="KW-0677">Repeat</keyword>
<feature type="region of interest" description="Disordered" evidence="6">
    <location>
        <begin position="1972"/>
        <end position="1998"/>
    </location>
</feature>
<feature type="domain" description="Carrier" evidence="7">
    <location>
        <begin position="864"/>
        <end position="938"/>
    </location>
</feature>
<dbReference type="RefSeq" id="WP_202989374.1">
    <property type="nucleotide sequence ID" value="NZ_JAENHO010000001.1"/>
</dbReference>
<dbReference type="NCBIfam" id="TIGR01733">
    <property type="entry name" value="AA-adenyl-dom"/>
    <property type="match status" value="4"/>
</dbReference>
<protein>
    <submittedName>
        <fullName evidence="8">Amino acid adenylation domain-containing protein</fullName>
    </submittedName>
</protein>
<dbReference type="EMBL" id="JAENHO010000001">
    <property type="protein sequence ID" value="MBL7253034.1"/>
    <property type="molecule type" value="Genomic_DNA"/>
</dbReference>
<feature type="domain" description="Carrier" evidence="7">
    <location>
        <begin position="2468"/>
        <end position="2542"/>
    </location>
</feature>
<comment type="cofactor">
    <cofactor evidence="1">
        <name>pantetheine 4'-phosphate</name>
        <dbReference type="ChEBI" id="CHEBI:47942"/>
    </cofactor>
</comment>
<dbReference type="InterPro" id="IPR009081">
    <property type="entry name" value="PP-bd_ACP"/>
</dbReference>
<comment type="caution">
    <text evidence="8">The sequence shown here is derived from an EMBL/GenBank/DDBJ whole genome shotgun (WGS) entry which is preliminary data.</text>
</comment>
<dbReference type="Gene3D" id="3.40.50.980">
    <property type="match status" value="7"/>
</dbReference>
<name>A0ABS1VFT0_9ACTN</name>
<dbReference type="Gene3D" id="3.30.300.30">
    <property type="match status" value="5"/>
</dbReference>
<dbReference type="Gene3D" id="3.30.559.30">
    <property type="entry name" value="Nonribosomal peptide synthetase, condensation domain"/>
    <property type="match status" value="6"/>
</dbReference>
<dbReference type="InterPro" id="IPR020845">
    <property type="entry name" value="AMP-binding_CS"/>
</dbReference>
<evidence type="ECO:0000313" key="9">
    <source>
        <dbReference type="Proteomes" id="UP000598996"/>
    </source>
</evidence>
<dbReference type="Gene3D" id="1.10.1200.10">
    <property type="entry name" value="ACP-like"/>
    <property type="match status" value="4"/>
</dbReference>
<evidence type="ECO:0000256" key="5">
    <source>
        <dbReference type="ARBA" id="ARBA00023194"/>
    </source>
</evidence>
<dbReference type="InterPro" id="IPR029063">
    <property type="entry name" value="SAM-dependent_MTases_sf"/>
</dbReference>
<dbReference type="InterPro" id="IPR013217">
    <property type="entry name" value="Methyltransf_12"/>
</dbReference>
<dbReference type="InterPro" id="IPR045851">
    <property type="entry name" value="AMP-bd_C_sf"/>
</dbReference>
<dbReference type="SUPFAM" id="SSF47336">
    <property type="entry name" value="ACP-like"/>
    <property type="match status" value="4"/>
</dbReference>
<dbReference type="PROSITE" id="PS00455">
    <property type="entry name" value="AMP_BINDING"/>
    <property type="match status" value="4"/>
</dbReference>
<evidence type="ECO:0000256" key="2">
    <source>
        <dbReference type="ARBA" id="ARBA00022450"/>
    </source>
</evidence>
<evidence type="ECO:0000256" key="6">
    <source>
        <dbReference type="SAM" id="MobiDB-lite"/>
    </source>
</evidence>
<evidence type="ECO:0000259" key="7">
    <source>
        <dbReference type="PROSITE" id="PS50075"/>
    </source>
</evidence>
<dbReference type="Pfam" id="PF08242">
    <property type="entry name" value="Methyltransf_12"/>
    <property type="match status" value="1"/>
</dbReference>
<dbReference type="InterPro" id="IPR010060">
    <property type="entry name" value="NRPS_synth"/>
</dbReference>
<dbReference type="Gene3D" id="3.40.50.150">
    <property type="entry name" value="Vaccinia Virus protein VP39"/>
    <property type="match status" value="1"/>
</dbReference>
<keyword evidence="3" id="KW-0597">Phosphoprotein</keyword>
<dbReference type="SUPFAM" id="SSF53335">
    <property type="entry name" value="S-adenosyl-L-methionine-dependent methyltransferases"/>
    <property type="match status" value="1"/>
</dbReference>
<dbReference type="InterPro" id="IPR001242">
    <property type="entry name" value="Condensation_dom"/>
</dbReference>
<dbReference type="Pfam" id="PF00550">
    <property type="entry name" value="PP-binding"/>
    <property type="match status" value="4"/>
</dbReference>
<dbReference type="PANTHER" id="PTHR45527">
    <property type="entry name" value="NONRIBOSOMAL PEPTIDE SYNTHETASE"/>
    <property type="match status" value="1"/>
</dbReference>
<reference evidence="8 9" key="1">
    <citation type="submission" date="2021-01" db="EMBL/GenBank/DDBJ databases">
        <title>Actinoplanes sp. nov. LDG1-01 isolated from lichen.</title>
        <authorList>
            <person name="Saeng-In P."/>
            <person name="Phongsopitanun W."/>
            <person name="Kanchanasin P."/>
            <person name="Yuki M."/>
            <person name="Kudo T."/>
            <person name="Ohkuma M."/>
            <person name="Tanasupawat S."/>
        </authorList>
    </citation>
    <scope>NUCLEOTIDE SEQUENCE [LARGE SCALE GENOMIC DNA]</scope>
    <source>
        <strain evidence="8 9">LDG1-01</strain>
    </source>
</reference>
<evidence type="ECO:0000256" key="1">
    <source>
        <dbReference type="ARBA" id="ARBA00001957"/>
    </source>
</evidence>
<dbReference type="InterPro" id="IPR036736">
    <property type="entry name" value="ACP-like_sf"/>
</dbReference>
<evidence type="ECO:0000256" key="4">
    <source>
        <dbReference type="ARBA" id="ARBA00022737"/>
    </source>
</evidence>
<evidence type="ECO:0000313" key="8">
    <source>
        <dbReference type="EMBL" id="MBL7253034.1"/>
    </source>
</evidence>
<dbReference type="NCBIfam" id="NF003417">
    <property type="entry name" value="PRK04813.1"/>
    <property type="match status" value="6"/>
</dbReference>
<keyword evidence="2" id="KW-0596">Phosphopantetheine</keyword>
<organism evidence="8 9">
    <name type="scientific">Paractinoplanes lichenicola</name>
    <dbReference type="NCBI Taxonomy" id="2802976"/>
    <lineage>
        <taxon>Bacteria</taxon>
        <taxon>Bacillati</taxon>
        <taxon>Actinomycetota</taxon>
        <taxon>Actinomycetes</taxon>
        <taxon>Micromonosporales</taxon>
        <taxon>Micromonosporaceae</taxon>
        <taxon>Paractinoplanes</taxon>
    </lineage>
</organism>
<dbReference type="InterPro" id="IPR006162">
    <property type="entry name" value="Ppantetheine_attach_site"/>
</dbReference>
<dbReference type="Pfam" id="PF00668">
    <property type="entry name" value="Condensation"/>
    <property type="match status" value="7"/>
</dbReference>
<dbReference type="Proteomes" id="UP000598996">
    <property type="component" value="Unassembled WGS sequence"/>
</dbReference>
<dbReference type="Pfam" id="PF00501">
    <property type="entry name" value="AMP-binding"/>
    <property type="match status" value="4"/>
</dbReference>
<dbReference type="InterPro" id="IPR023213">
    <property type="entry name" value="CAT-like_dom_sf"/>
</dbReference>
<dbReference type="InterPro" id="IPR020806">
    <property type="entry name" value="PKS_PP-bd"/>
</dbReference>
<sequence>MPEFARTDAVVTLATWPELFSAQVRQRPEAVAVVYEDTALTYAELDERANRLAHALIARGAGPERVVGLCLPRSADLIVAEVAVLKAGAAYLPIDPEYPAERIAYLLGDAAPICVLSTAGLASALPADAVLLEDLAAEPHPATEPAPALTPANAAYVIYTSGSTGRPKGVVVSHSGVAKLLATATERLGLGPHSRVLQFASPSFDVAFFDLCNGLLTGGRLVVVPAERRVPGPELAGYAHEHGVTMMILPPALLAAMPADCTLPAGATLLAGTERVSAELVNRWAQGRPMFNAYGPTEATVNSTLGLCDPDTPPGATVPIGVADPGTTCHVLDSALRPVAAGSVGELYLGGSGLARGYLGRPALTAERFVADPYGGSGERLYRTGDLVRLREDGLLEFVGRADNQVKVRGYRIEPGEIETVIGQHPAVAQVAVVAREDKPGDVRLAAYVVPRLDGTAEQVEQWKELHELLYTAGRTESYAENFTGWNSSYDGLPIPVEQMREWRNATVDAIMALQPRRVLEIGVGSGLLLSRIAPQVEAYWGTDLSEEAIHTLRGHFPDVELSARPADNVDGLPTGYFDTIVINSVAQYFPSGDYLTDVLTKALGLLAPGGSLFLGDVRHLRTLPALRAGIEAVRHGVVDPDAVRRAVLWEGELLVDPDLFATLPGVTSAAVWVKRGRFHNELTRHRYDVVLRTAPVPSLVAPEDITWDELSFTGETPMRVSGLPNARLTADVAALEGSAPDGHDPEDLYRLAERHGWHAEVTFTAGASDGRVDVVFTPPGLPPQPAYRPGQNPVPPYANRPAPFRDANALMTVLRAHARSWLPDYMVPSSFVPLDRIPMTTAGKVDRAALPAPDFAALTTGGAARDAREEVLCALYAEVLGLPEVGVDDDFFALGGDSIVSIQLVIRARQAGLVVTPRQVFQHRTVAALAPVLTTTGDEIEDDPSAGVGEMPLLPIMTWLDECGGDFRAFNQWLLVRVPAGADLPRTLQAIADRHDVLRSRLVRATADAPGRLVIAPPGSVDAAQWLHRIDAAGLTESQIRTLADDAAQQAGRRLDPSAGIMAQAVHLDPGYLVLVVHHIVVDGVSWRILLPDLAEAGAGAALAPIGTPLKRWAELTTADAHRPDRIAELAHWTGQLDGPDPAFGSRELDMVGDLETVRRLTLRLPAERTTALLTSVPAAFHAGVNDVLLTALALAITDWRRSRGIDTPPPLVALEGHGREEQIDPSVRLSRTLGWFTSIFPVRLDHGTTDVGTALKRVKEQLNAVPDHGLGYGLLRYLNPETAAVLAELPVPQISFNYLGRFAVATNQDAPWTPVPGAGVLAGGYDAEMPVAPYTLEVNAFTEDYPDGPRLGVTWAYPTALIDEAAVTELAEGWFIALTALVSHAAEPGAGGHTPSDFPLVPLTQDDVDALAADDVLPLTPLQQGFYFHAGDSTDHYEVQQLVTLDGPLDADALRRSVQGVLDRHAPLRAGFRELTDGRIVQVIVDGVAAPWRVVDSGPDLESLLAAERDAGFDLATPPLLRCLLVRHADDRHTLVLTHHHIVTDGWSVAVFLRDLLDGYAPHGQPPRLAAVTPYRRYLEWLATRDQEAATDAWRAALSGFSNPALLALSSPAHVDTARVDAINIDAAHVDAVHVDAARVDSARVDAVHVDAVHVDAARVDSARVDAVHVDAARVDAAAVNTDRVDGVSLDAASGSVRQVAVELPDDVATGLTQRIRAHGLTLGTVLHGAWGLLLGRLTGRRDVAFGSTVSGRQADVPGIESMIGLFINTVPVRVRWHAAEPLVDLLTRLSDEQAALLDHQHLGLAAIQRLVGVGDLFDSLVVLENYPDHSGLASGDLRVTDVSFREATHYPISLLVAPGPRLGLTVEYDPARITPATLDRVRTGLARLLTAVVHRPTEPVGRIALHDTALPALEGPLFDVPATTLPAAIAAQAARTPDAIAVLAGERSLTYRELDDRSNELAARLIAQRTARPEPGHSPATASPDRVVAAASPDQSVTAASPEPIVAVAVPRRVELIVALLGVMKSGAAYLPLDPAHPVDRLTTVLNDAGATVIVTTADLVAGLPRRDFVLVGDRPATAPPVPSGAGPDHPAYLLYTSGSTGRPKGVLVTHRAIVNQLEWSRRQFPLDDTDRMLQLAPIGFDTSVWEIFWPLYTGAAVVLPPSDAAQDPADLAALIRRHRVTALTMVPSLAAAFLLSDGVREDTTWASSLRWVSSGGEALTGDLARQWHDLTGTHLDNFYGPTETAVQVTWWPNDGTHGPSVPIGGPVGNTRLYVLDDHLQPAPEGELYVAGPQLARGYLGRPTETSHRFVADPFGLPGTRMYRTGDVVRRTPDGTLTYVGRADTEIKVRGARIDPAEIEAWLTSQPGVAQAAVAPQTTVTGGVRVVGCVVPAPGSPRPDGPALIAAAAAALPAALVPSAVVVVDALPLTPNGKVDRSAIAALASAPAPEASTGAVSREPAAAPAPGDDRERVLAEVFATVLNVSEVDSDSDFFALGGDSILSIAVSSRARRLGLPIAPRDVLALRTPRALVASLPVVAEQAPAMPEPLESDGVGDVPLLPIVHWLRDTGASIDRFTLPVLLNVPAHADVRRVLQAVLDRHDGLRLRLRRIASVLWTQEATPSVDAGDLLRRVDVSALPEDELADLVAAEASAAVDRLDPDEGRMLQAVWFDAGDRPGRLLLMAHHLVVDGVSWRILLDDLATAAAGAPLPPAGTSLRRYAQAVQAQAQAPQRLAELEHWMQVLAPGAELLPGGALAPGAESLPSGASGPFARRRVTRLGTAETRALLSAEITETLLAALYRGVRGANGGDLLVEVERHGREQIEPGLDLARTVGWLTAVQPVRLGGADKQTIGEQLRAAPDGGLGYGMLRHLNAQTAPILARYPAPQVLFNYYGRFPAGTGEPWTPVDLPTEVNGGLDLAHLLQVDVVCEETAHGPELVTTWTWADGPLSEQDVTAIADGWTTALQGVGPTLLRLSEDDLARVREISDGDVWPLSPLQEGLYFHASYDALDVYTGQDAFDLGFRVDLERLRRAGRALLARNDGMRAGFASEGLSRPVQFVPHDLELPIDEVTADSDEAVAEAMAQDRARAFDLDHPPLCRLTLIRRPGGRDRLIVSHHLILWDGWSEELFVEQLFTLYEQDGDATGLAPAGSYRDHLAWLAGQDKTTAIEHWRTALEGLTEPTMVGPADRRLAPALPARQTVELDEEQSARLRDATRAHGLTLNTVFSAAWGLVLGGFAGRRDVVFGMTVAGRLGDVPLVDSIVGLFLNTVPVRVAPDPREPVLDLLRRLQEQRLTLMSYDHVGLADIQRAVGHAQLFDTLYVMQNFVDENESADLERRHNFEVVDSVDATHYPLTLVVTPGRRFRIALDHRPEVVDGPAARALLDRLTAVLDRITTTPERPVGALDLLTADDRATLQDDWDRTRNPVGTDTVADLLADQAARTPDAVALVAGEQRLTYAQLDERVDQIARLLVARGAGPEQVVALALPRTLDMVAALFAVLRTGSAYLPLELDLPAERLGLMLADTEPMCVLTYSSVRAMLPPSEVPVVELDTPIEIPDVALPDNRGDAGRLEHPAYIIYTSGSTGRPKGVVTPYRGLTNMLLNHREAIFGPVVAAAGRRLRIAHTVSFAFDMSWEELLWLVEGHEVHVCDEQLRRDAAGLVAYCDEHGIDVVNVTPTYAHHLIEQGLLTNRPPLVLLGGEAVPDTVWSRLRDTDGVTGYNLYGPTEYTINTLGGGTEDSATPTVGKAIWNTRAYILDEFLRPAAPGAPGELYIAGIGLARGYHRQAGLTAERFVADPYGGPGERMYRTGDLVRRRPDGNLDFLGRTDDQVKIRGYRVELGEVESALAGHPSVKQAAVVVDAGKRLAGYLVRGPQWDEDDTVLRQVRQYLKERLPDYMVPAALVAVDHLPLTVNGKLDVRALPAATVQTTAATRPPSTPAETALCEIYADLLDVPEVGVDDSFFDLGGHSLLAIRLVSRARTALGAELSIRDLFEAPTVAELAARVTGSQSKRPTLKKMARPDRLPLSFAQRRLWVLDQMHGPSAAYNFPLTLRLRGPLDVDRLHDALHAVVAKHEILRTVIASDNGEPYQRILPVDEARPPLEVVNDGDVTEIAARPFDLAADLPLRATLIRQGPDEHVLILLLHHIVTDEWSDGPFLADLAAAYEGRADITGPHEGRHEEPLPVQYADYTLWQRDLLAQVEEKQLEFWRTALEGSPEEILLPLDRPRSAEPSADGDEVTVDLPVEVVRGLRRLATDIGASPFMVAHALTAALLHRIGAGDDIPLGAPIAGRTEDDLHDLVGFFVNTLVLRTDLSGDPSFAGLLARVRDGDLTAFENQDVPFEAVVEAVNPPRSLSRHPLFQVMVVHRNNTADAFTLAGIEVEDEPLNTGTARFDLVVELAEGGGEAMTARLTYRTELFDRPTVELLARRLVALATAAVASPEKPVSGLDILVDDERERVLRQFNNSARTVEELSLSAAFAQRVGENPDALAVVDGDRTLTYAELADRARRLAGVLAARGVRPESIVAVATPRSLETIVAVMSVLELGAAFLPLDLQHPADRLAFMMTDSGTRHVLTTDAVACTLPDVDGVARILVEDDHPQGEVPKAPEGIDHAAYVIYTSGSTGRPKGVTVTHEGIGSLVATGIDPMGVTAESGILQFASIGFDVFAFELSMALASGARLVIAPDEARTPGPALTQLLSRYEVSHAILPPSLVAALPPGCELPAGLTVLVGTEQVPPEVISRWAATLRLFVAYGLTEATVNSTLWRAQPGWAGAVPIGVPDPNTVAYVLDRRLQPVPPGAIGELYIAGRGLARGYLGRPGLTSERFVADPYGPAGARMYRTGDRARWRADGLIDFLGRVDDQVKIRGHRIEPAEVETALTAHPDVAQAVIVVDGTGDATRLIGYVTAADGAVDPVAVRDDLAARLPSYLVPALIVAVDGDLPRTPNGKVDRRRLPAPDWAALAGDAAPATEVQTRLASLFADILGLPRVGVDDNFFALGGHSMSCMRLIGGVRSAFGADLRVRDVFDSPTVAGLARLIDRADSDRPALVARPSAEEADGRAAPVQRSLASSPYGGWDLAFVFRGVDGNTFAAALDAVVERHAPLRTGYRWAAGELWRVDVERPELERVDRTDESLEEQLARLSREPVDMLGRAPLRARMLGNQAVLLTVHHLGVDEWSVVPLIRDLAAAYEGTPVPPLPVDYADYTKWQYALLGDPADPASVYARQLAQWRAQLDGMPRLELPGAVGEPTGRGGLVPIVLDGATHRAVDELARRTGTSMFMVFHAALAALLTGSGAGPDLPIGALVAGRSEPALADLVGCFLNTVVLRTGTGGDPTFAELLSRVRETDLGALDRQDLPFDALGRTPHVMIVHHEEARLADVGGFALESLPTGALRAELTLSFYEPADDRPVHCDLEYAEGRFTHADMVALGSQFRRLLTAAVADPDLSLSALYERTVR</sequence>
<keyword evidence="9" id="KW-1185">Reference proteome</keyword>
<dbReference type="InterPro" id="IPR000873">
    <property type="entry name" value="AMP-dep_synth/lig_dom"/>
</dbReference>
<dbReference type="SUPFAM" id="SSF56801">
    <property type="entry name" value="Acetyl-CoA synthetase-like"/>
    <property type="match status" value="4"/>
</dbReference>